<keyword evidence="2" id="KW-0540">Nuclease</keyword>
<accession>A0A6H0X6J3</accession>
<dbReference type="InterPro" id="IPR003615">
    <property type="entry name" value="HNH_nuc"/>
</dbReference>
<evidence type="ECO:0000313" key="3">
    <source>
        <dbReference type="Proteomes" id="UP000503286"/>
    </source>
</evidence>
<dbReference type="InterPro" id="IPR044930">
    <property type="entry name" value="Homing_endonuclease_His-Me"/>
</dbReference>
<protein>
    <submittedName>
        <fullName evidence="2">HNH endonuclease</fullName>
    </submittedName>
</protein>
<keyword evidence="2" id="KW-0255">Endonuclease</keyword>
<dbReference type="Gene3D" id="3.90.75.10">
    <property type="entry name" value="Homing Intron 3 (I-ppo) Encoded Endonuclease, Chain A"/>
    <property type="match status" value="1"/>
</dbReference>
<dbReference type="InterPro" id="IPR044925">
    <property type="entry name" value="His-Me_finger_sf"/>
</dbReference>
<feature type="domain" description="HNH nuclease" evidence="1">
    <location>
        <begin position="33"/>
        <end position="74"/>
    </location>
</feature>
<name>A0A6H0X6J3_9CAUD</name>
<reference evidence="2" key="1">
    <citation type="submission" date="2020-03" db="EMBL/GenBank/DDBJ databases">
        <title>Complete genome sequence of Aeromonas phage PS.</title>
        <authorList>
            <person name="Tagunde S.N."/>
            <person name="Newase S.K."/>
            <person name="Nagar V."/>
            <person name="Kapadnis B.P."/>
            <person name="Pandit S.V."/>
        </authorList>
    </citation>
    <scope>NUCLEOTIDE SEQUENCE</scope>
</reference>
<sequence>MPSDCIDHGCKGYGLGYATAWLTVDGKRFTTTKHREVFYETTGELPEVVRHTCDNPRCINPQHLVGGTHKDNMRDMVERNRQSRISYPGESNPHCKLTDEECVRIKDMYVKGSRQYGCAALAEYFGVGSSQIWRIVNGKQR</sequence>
<proteinExistence type="predicted"/>
<dbReference type="SUPFAM" id="SSF54060">
    <property type="entry name" value="His-Me finger endonucleases"/>
    <property type="match status" value="1"/>
</dbReference>
<dbReference type="GO" id="GO:0004519">
    <property type="term" value="F:endonuclease activity"/>
    <property type="evidence" value="ECO:0007669"/>
    <property type="project" value="UniProtKB-KW"/>
</dbReference>
<dbReference type="Pfam" id="PF13392">
    <property type="entry name" value="HNH_3"/>
    <property type="match status" value="1"/>
</dbReference>
<keyword evidence="3" id="KW-1185">Reference proteome</keyword>
<evidence type="ECO:0000259" key="1">
    <source>
        <dbReference type="Pfam" id="PF13392"/>
    </source>
</evidence>
<dbReference type="Proteomes" id="UP000503286">
    <property type="component" value="Segment"/>
</dbReference>
<keyword evidence="2" id="KW-0378">Hydrolase</keyword>
<organism evidence="2 3">
    <name type="scientific">Aeromonas phage PS</name>
    <dbReference type="NCBI Taxonomy" id="2723762"/>
    <lineage>
        <taxon>Viruses</taxon>
        <taxon>Duplodnaviria</taxon>
        <taxon>Heunggongvirae</taxon>
        <taxon>Uroviricota</taxon>
        <taxon>Caudoviricetes</taxon>
        <taxon>Autographivirales</taxon>
        <taxon>Autoscriptoviridae</taxon>
        <taxon>Savitribaivirus</taxon>
        <taxon>Savitribaivirus PS</taxon>
    </lineage>
</organism>
<evidence type="ECO:0000313" key="2">
    <source>
        <dbReference type="EMBL" id="QIW89950.1"/>
    </source>
</evidence>
<dbReference type="EMBL" id="MT259468">
    <property type="protein sequence ID" value="QIW89950.1"/>
    <property type="molecule type" value="Genomic_DNA"/>
</dbReference>